<dbReference type="HAMAP" id="MF_00974">
    <property type="entry name" value="DNA_primase_DnaG"/>
    <property type="match status" value="1"/>
</dbReference>
<dbReference type="SUPFAM" id="SSF57783">
    <property type="entry name" value="Zinc beta-ribbon"/>
    <property type="match status" value="1"/>
</dbReference>
<dbReference type="Pfam" id="PF01807">
    <property type="entry name" value="Zn_ribbon_DnaG"/>
    <property type="match status" value="1"/>
</dbReference>
<comment type="domain">
    <text evidence="12">Contains an N-terminal zinc-binding domain, a central core domain that contains the primase activity, and a C-terminal DnaB-binding domain.</text>
</comment>
<feature type="domain" description="Toprim" evidence="14">
    <location>
        <begin position="263"/>
        <end position="344"/>
    </location>
</feature>
<dbReference type="SMART" id="SM00493">
    <property type="entry name" value="TOPRIM"/>
    <property type="match status" value="1"/>
</dbReference>
<dbReference type="PROSITE" id="PS50880">
    <property type="entry name" value="TOPRIM"/>
    <property type="match status" value="1"/>
</dbReference>
<dbReference type="Pfam" id="PF10410">
    <property type="entry name" value="DnaB_bind"/>
    <property type="match status" value="1"/>
</dbReference>
<dbReference type="CDD" id="cd03364">
    <property type="entry name" value="TOPRIM_DnaG_primases"/>
    <property type="match status" value="1"/>
</dbReference>
<sequence length="643" mass="73112">MALNKITTEKVRERADIEEVVNDYVPLKKKGQNLWACCPFHNEKTPSFSVSPAKQIYKCFGCGASGDSIQFVMDVEGIGFNEAIKQLAQKYGIEIEEEKAATPEEIQAYNEKESLYIAQAFARDLFVKNLQSDEGKSIGLSYFKERGFNQHIIEKFDLGYALDSWDHLIKSAKSAGHSEEILLKGGLILQKEGESSRKYDRFRGRVVFTIHNLAGKPIAFGARILTQDKKQPKYINSPETAVYHKSDVLYGIYQAKQAIRNEDNCYLVEGYTDVISMHLSGIENVVASSGTSLTENQIKLIKRFTDNVTVLYDGDAAGIKASLRGIDMLLEGGLNVKAVVFPEGEDPDSYSRKVGAKEFQQYLSQHARDFIAFKIDLFAKDASGDPIKRAEIVRQVVQSISKIPDPLIRTEYVKESARLLEVEEGIVMTELNKLLLKTQKDAYFKKKEQENVDSPTPVENLLPEGKKEGGAKQALALQEREMLRLLVNYGFEKVSDELHVCEYLFQETNELKFETPVNQKILKLYKKALKQGVLPEPGYFLKLEDSEIKKVVIDMIAPKHEMSVNWEERHQIYTQRETDDLPKTLYAGILRLKRRVLKKMLDETIQKMKSAGEEEIPELQQVYMELKQFQVQIDRQLGTVIST</sequence>
<evidence type="ECO:0000256" key="1">
    <source>
        <dbReference type="ARBA" id="ARBA00022478"/>
    </source>
</evidence>
<dbReference type="Pfam" id="PF13155">
    <property type="entry name" value="Toprim_2"/>
    <property type="match status" value="1"/>
</dbReference>
<evidence type="ECO:0000256" key="6">
    <source>
        <dbReference type="ARBA" id="ARBA00022723"/>
    </source>
</evidence>
<dbReference type="InterPro" id="IPR002694">
    <property type="entry name" value="Znf_CHC2"/>
</dbReference>
<dbReference type="PANTHER" id="PTHR30313:SF2">
    <property type="entry name" value="DNA PRIMASE"/>
    <property type="match status" value="1"/>
</dbReference>
<dbReference type="InterPro" id="IPR030846">
    <property type="entry name" value="DnaG_bac"/>
</dbReference>
<dbReference type="NCBIfam" id="TIGR01391">
    <property type="entry name" value="dnaG"/>
    <property type="match status" value="1"/>
</dbReference>
<dbReference type="RefSeq" id="WP_290249682.1">
    <property type="nucleotide sequence ID" value="NZ_JAUFQT010000002.1"/>
</dbReference>
<feature type="zinc finger region" description="CHC2-type" evidence="12">
    <location>
        <begin position="38"/>
        <end position="62"/>
    </location>
</feature>
<comment type="catalytic activity">
    <reaction evidence="12">
        <text>ssDNA + n NTP = ssDNA/pppN(pN)n-1 hybrid + (n-1) diphosphate.</text>
        <dbReference type="EC" id="2.7.7.101"/>
    </reaction>
</comment>
<comment type="subunit">
    <text evidence="12">Monomer. Interacts with DnaB.</text>
</comment>
<keyword evidence="2 12" id="KW-0639">Primosome</keyword>
<organism evidence="15 16">
    <name type="scientific">Echinicola jeungdonensis</name>
    <dbReference type="NCBI Taxonomy" id="709343"/>
    <lineage>
        <taxon>Bacteria</taxon>
        <taxon>Pseudomonadati</taxon>
        <taxon>Bacteroidota</taxon>
        <taxon>Cytophagia</taxon>
        <taxon>Cytophagales</taxon>
        <taxon>Cyclobacteriaceae</taxon>
        <taxon>Echinicola</taxon>
    </lineage>
</organism>
<keyword evidence="4 12" id="KW-0548">Nucleotidyltransferase</keyword>
<dbReference type="EC" id="2.7.7.101" evidence="12"/>
<gene>
    <name evidence="12 15" type="primary">dnaG</name>
    <name evidence="15" type="ORF">ACFFUR_00605</name>
</gene>
<dbReference type="Pfam" id="PF08275">
    <property type="entry name" value="DNAG_N"/>
    <property type="match status" value="1"/>
</dbReference>
<evidence type="ECO:0000256" key="2">
    <source>
        <dbReference type="ARBA" id="ARBA00022515"/>
    </source>
</evidence>
<evidence type="ECO:0000256" key="11">
    <source>
        <dbReference type="ARBA" id="ARBA00023163"/>
    </source>
</evidence>
<keyword evidence="16" id="KW-1185">Reference proteome</keyword>
<keyword evidence="3 12" id="KW-0808">Transferase</keyword>
<dbReference type="Gene3D" id="3.90.580.10">
    <property type="entry name" value="Zinc finger, CHC2-type domain"/>
    <property type="match status" value="1"/>
</dbReference>
<comment type="caution">
    <text evidence="15">The sequence shown here is derived from an EMBL/GenBank/DDBJ whole genome shotgun (WGS) entry which is preliminary data.</text>
</comment>
<dbReference type="Gene3D" id="3.40.1360.10">
    <property type="match status" value="1"/>
</dbReference>
<dbReference type="InterPro" id="IPR036977">
    <property type="entry name" value="DNA_primase_Znf_CHC2"/>
</dbReference>
<dbReference type="SUPFAM" id="SSF56731">
    <property type="entry name" value="DNA primase core"/>
    <property type="match status" value="1"/>
</dbReference>
<evidence type="ECO:0000256" key="9">
    <source>
        <dbReference type="ARBA" id="ARBA00022842"/>
    </source>
</evidence>
<keyword evidence="7 12" id="KW-0863">Zinc-finger</keyword>
<keyword evidence="6 12" id="KW-0479">Metal-binding</keyword>
<evidence type="ECO:0000313" key="16">
    <source>
        <dbReference type="Proteomes" id="UP001589654"/>
    </source>
</evidence>
<evidence type="ECO:0000256" key="10">
    <source>
        <dbReference type="ARBA" id="ARBA00023125"/>
    </source>
</evidence>
<evidence type="ECO:0000259" key="14">
    <source>
        <dbReference type="PROSITE" id="PS50880"/>
    </source>
</evidence>
<dbReference type="InterPro" id="IPR006171">
    <property type="entry name" value="TOPRIM_dom"/>
</dbReference>
<evidence type="ECO:0000256" key="7">
    <source>
        <dbReference type="ARBA" id="ARBA00022771"/>
    </source>
</evidence>
<evidence type="ECO:0000256" key="13">
    <source>
        <dbReference type="PIRNR" id="PIRNR002811"/>
    </source>
</evidence>
<dbReference type="InterPro" id="IPR013264">
    <property type="entry name" value="DNAG_N"/>
</dbReference>
<dbReference type="Gene3D" id="3.90.980.10">
    <property type="entry name" value="DNA primase, catalytic core, N-terminal domain"/>
    <property type="match status" value="1"/>
</dbReference>
<dbReference type="InterPro" id="IPR034151">
    <property type="entry name" value="TOPRIM_DnaG_bac"/>
</dbReference>
<dbReference type="EMBL" id="JBHMEW010000005">
    <property type="protein sequence ID" value="MFB9210293.1"/>
    <property type="molecule type" value="Genomic_DNA"/>
</dbReference>
<keyword evidence="1 12" id="KW-0240">DNA-directed RNA polymerase</keyword>
<evidence type="ECO:0000256" key="8">
    <source>
        <dbReference type="ARBA" id="ARBA00022833"/>
    </source>
</evidence>
<evidence type="ECO:0000256" key="12">
    <source>
        <dbReference type="HAMAP-Rule" id="MF_00974"/>
    </source>
</evidence>
<comment type="cofactor">
    <cofactor evidence="12 13">
        <name>Zn(2+)</name>
        <dbReference type="ChEBI" id="CHEBI:29105"/>
    </cofactor>
    <text evidence="12 13">Binds 1 zinc ion per monomer.</text>
</comment>
<keyword evidence="8 12" id="KW-0862">Zinc</keyword>
<dbReference type="InterPro" id="IPR037068">
    <property type="entry name" value="DNA_primase_core_N_sf"/>
</dbReference>
<evidence type="ECO:0000256" key="4">
    <source>
        <dbReference type="ARBA" id="ARBA00022695"/>
    </source>
</evidence>
<keyword evidence="11 12" id="KW-0804">Transcription</keyword>
<comment type="similarity">
    <text evidence="12 13">Belongs to the DnaG primase family.</text>
</comment>
<reference evidence="15 16" key="1">
    <citation type="submission" date="2024-09" db="EMBL/GenBank/DDBJ databases">
        <authorList>
            <person name="Sun Q."/>
            <person name="Mori K."/>
        </authorList>
    </citation>
    <scope>NUCLEOTIDE SEQUENCE [LARGE SCALE GENOMIC DNA]</scope>
    <source>
        <strain evidence="15 16">CECT 7682</strain>
    </source>
</reference>
<name>A0ABV5J0E3_9BACT</name>
<dbReference type="InterPro" id="IPR019475">
    <property type="entry name" value="DNA_primase_DnaB-bd"/>
</dbReference>
<keyword evidence="5 12" id="KW-0235">DNA replication</keyword>
<evidence type="ECO:0000256" key="5">
    <source>
        <dbReference type="ARBA" id="ARBA00022705"/>
    </source>
</evidence>
<evidence type="ECO:0000313" key="15">
    <source>
        <dbReference type="EMBL" id="MFB9210293.1"/>
    </source>
</evidence>
<dbReference type="InterPro" id="IPR050219">
    <property type="entry name" value="DnaG_primase"/>
</dbReference>
<dbReference type="SMART" id="SM00400">
    <property type="entry name" value="ZnF_CHCC"/>
    <property type="match status" value="1"/>
</dbReference>
<evidence type="ECO:0000256" key="3">
    <source>
        <dbReference type="ARBA" id="ARBA00022679"/>
    </source>
</evidence>
<comment type="function">
    <text evidence="12 13">RNA polymerase that catalyzes the synthesis of short RNA molecules used as primers for DNA polymerase during DNA replication.</text>
</comment>
<proteinExistence type="inferred from homology"/>
<dbReference type="PANTHER" id="PTHR30313">
    <property type="entry name" value="DNA PRIMASE"/>
    <property type="match status" value="1"/>
</dbReference>
<keyword evidence="10 12" id="KW-0238">DNA-binding</keyword>
<dbReference type="PIRSF" id="PIRSF002811">
    <property type="entry name" value="DnaG"/>
    <property type="match status" value="1"/>
</dbReference>
<protein>
    <recommendedName>
        <fullName evidence="12 13">DNA primase</fullName>
        <ecNumber evidence="12">2.7.7.101</ecNumber>
    </recommendedName>
</protein>
<keyword evidence="9" id="KW-0460">Magnesium</keyword>
<dbReference type="Proteomes" id="UP001589654">
    <property type="component" value="Unassembled WGS sequence"/>
</dbReference>
<dbReference type="InterPro" id="IPR006295">
    <property type="entry name" value="DNA_primase_DnaG"/>
</dbReference>
<accession>A0ABV5J0E3</accession>